<dbReference type="InterPro" id="IPR007329">
    <property type="entry name" value="FMN-bd"/>
</dbReference>
<proteinExistence type="predicted"/>
<dbReference type="GeneID" id="35767088"/>
<evidence type="ECO:0000313" key="2">
    <source>
        <dbReference type="EMBL" id="QPS01852.1"/>
    </source>
</evidence>
<dbReference type="Gene3D" id="3.90.1010.20">
    <property type="match status" value="1"/>
</dbReference>
<dbReference type="GO" id="GO:0016020">
    <property type="term" value="C:membrane"/>
    <property type="evidence" value="ECO:0007669"/>
    <property type="project" value="InterPro"/>
</dbReference>
<dbReference type="GO" id="GO:0010181">
    <property type="term" value="F:FMN binding"/>
    <property type="evidence" value="ECO:0007669"/>
    <property type="project" value="InterPro"/>
</dbReference>
<evidence type="ECO:0000259" key="1">
    <source>
        <dbReference type="SMART" id="SM00900"/>
    </source>
</evidence>
<dbReference type="EMBL" id="CP065662">
    <property type="protein sequence ID" value="QPS01852.1"/>
    <property type="molecule type" value="Genomic_DNA"/>
</dbReference>
<reference evidence="2 3" key="1">
    <citation type="submission" date="2020-12" db="EMBL/GenBank/DDBJ databases">
        <title>FDA dAtabase for Regulatory Grade micrObial Sequences (FDA-ARGOS): Supporting development and validation of Infectious Disease Dx tests.</title>
        <authorList>
            <person name="Sproer C."/>
            <person name="Gronow S."/>
            <person name="Severitt S."/>
            <person name="Schroder I."/>
            <person name="Tallon L."/>
            <person name="Sadzewicz L."/>
            <person name="Zhao X."/>
            <person name="Boylan J."/>
            <person name="Ott S."/>
            <person name="Bowen H."/>
            <person name="Vavikolanu K."/>
            <person name="Mehta A."/>
            <person name="Aluvathingal J."/>
            <person name="Nadendla S."/>
            <person name="Lowell S."/>
            <person name="Myers T."/>
            <person name="Yan Y."/>
            <person name="Sichtig H."/>
        </authorList>
    </citation>
    <scope>NUCLEOTIDE SEQUENCE [LARGE SCALE GENOMIC DNA]</scope>
    <source>
        <strain evidence="2 3">FDAARGOS_911</strain>
    </source>
</reference>
<evidence type="ECO:0000313" key="3">
    <source>
        <dbReference type="Proteomes" id="UP000594771"/>
    </source>
</evidence>
<gene>
    <name evidence="2" type="ORF">I6G68_01900</name>
</gene>
<dbReference type="KEGG" id="aun:AWM73_08115"/>
<accession>A0A0X8FG14</accession>
<protein>
    <submittedName>
        <fullName evidence="2">FMN-binding protein</fullName>
    </submittedName>
</protein>
<organism evidence="2 3">
    <name type="scientific">Aerococcus urinae</name>
    <dbReference type="NCBI Taxonomy" id="1376"/>
    <lineage>
        <taxon>Bacteria</taxon>
        <taxon>Bacillati</taxon>
        <taxon>Bacillota</taxon>
        <taxon>Bacilli</taxon>
        <taxon>Lactobacillales</taxon>
        <taxon>Aerococcaceae</taxon>
        <taxon>Aerococcus</taxon>
    </lineage>
</organism>
<name>A0A0X8FG14_9LACT</name>
<sequence length="89" mass="9517">MLKNGTYEATAKGQMNDITLEVTVDSNKIEKINIIKEDETPGIGDIALERIPKAIIQEQSVEVDTVSGATVTSNAVISAVKEALAESEK</sequence>
<dbReference type="SMART" id="SM00900">
    <property type="entry name" value="FMN_bind"/>
    <property type="match status" value="1"/>
</dbReference>
<dbReference type="OrthoDB" id="9806724at2"/>
<dbReference type="RefSeq" id="WP_060778873.1">
    <property type="nucleotide sequence ID" value="NZ_CAJHLF010000004.1"/>
</dbReference>
<dbReference type="Pfam" id="PF04205">
    <property type="entry name" value="FMN_bind"/>
    <property type="match status" value="1"/>
</dbReference>
<feature type="domain" description="FMN-binding" evidence="1">
    <location>
        <begin position="14"/>
        <end position="87"/>
    </location>
</feature>
<dbReference type="Proteomes" id="UP000594771">
    <property type="component" value="Chromosome"/>
</dbReference>
<dbReference type="AlphaFoldDB" id="A0A0X8FG14"/>